<gene>
    <name evidence="6" type="ORF">ACFO3F_00855</name>
</gene>
<dbReference type="RefSeq" id="WP_122823030.1">
    <property type="nucleotide sequence ID" value="NZ_CP033325.1"/>
</dbReference>
<comment type="caution">
    <text evidence="6">The sequence shown here is derived from an EMBL/GenBank/DDBJ whole genome shotgun (WGS) entry which is preliminary data.</text>
</comment>
<organism evidence="6 7">
    <name type="scientific">Georgenia faecalis</name>
    <dbReference type="NCBI Taxonomy" id="2483799"/>
    <lineage>
        <taxon>Bacteria</taxon>
        <taxon>Bacillati</taxon>
        <taxon>Actinomycetota</taxon>
        <taxon>Actinomycetes</taxon>
        <taxon>Micrococcales</taxon>
        <taxon>Bogoriellaceae</taxon>
        <taxon>Georgenia</taxon>
    </lineage>
</organism>
<evidence type="ECO:0000313" key="6">
    <source>
        <dbReference type="EMBL" id="MFC4553782.1"/>
    </source>
</evidence>
<evidence type="ECO:0000256" key="5">
    <source>
        <dbReference type="SAM" id="SignalP"/>
    </source>
</evidence>
<accession>A0ABV9D5Z7</accession>
<keyword evidence="3 5" id="KW-0732">Signal</keyword>
<reference evidence="7" key="1">
    <citation type="journal article" date="2019" name="Int. J. Syst. Evol. Microbiol.">
        <title>The Global Catalogue of Microorganisms (GCM) 10K type strain sequencing project: providing services to taxonomists for standard genome sequencing and annotation.</title>
        <authorList>
            <consortium name="The Broad Institute Genomics Platform"/>
            <consortium name="The Broad Institute Genome Sequencing Center for Infectious Disease"/>
            <person name="Wu L."/>
            <person name="Ma J."/>
        </authorList>
    </citation>
    <scope>NUCLEOTIDE SEQUENCE [LARGE SCALE GENOMIC DNA]</scope>
    <source>
        <strain evidence="7">JCM 3369</strain>
    </source>
</reference>
<evidence type="ECO:0000256" key="2">
    <source>
        <dbReference type="ARBA" id="ARBA00022448"/>
    </source>
</evidence>
<dbReference type="PANTHER" id="PTHR30061">
    <property type="entry name" value="MALTOSE-BINDING PERIPLASMIC PROTEIN"/>
    <property type="match status" value="1"/>
</dbReference>
<dbReference type="SUPFAM" id="SSF53850">
    <property type="entry name" value="Periplasmic binding protein-like II"/>
    <property type="match status" value="1"/>
</dbReference>
<proteinExistence type="inferred from homology"/>
<dbReference type="PANTHER" id="PTHR30061:SF50">
    <property type="entry name" value="MALTOSE_MALTODEXTRIN-BINDING PERIPLASMIC PROTEIN"/>
    <property type="match status" value="1"/>
</dbReference>
<sequence length="465" mass="48989">MRARSVRIPVVVLASGLALAACAQGSGGNGGTGGGDEGGASFDSEAELSGELEIMGFGLGDDVAESRYAVAEEALGDGVDITLVEGALDIQQFLTAVASGDAPDVIYAARDQIGTFASRGAIIPLAECIEGEGIEIDNYREHAVEQVTFADEVYGIPEFNSIQITMANADLLSAAGLSVEDVNGSDWESITAANEALMVNDGSLSVIGYDSKLPEFLPLWARSNGVDLISEDGRTAQINDPAVVEALEFALGIYETQGGFGAVKALRDAADAFGAENQFASGVLGAMPMEQWYINVLNDVSPDAPLTFDTLRDKEGETIAFAGGSAWAVTEGAANPEAACRFARAMTELDTWTAAAENRIALREAEGGTFTGILTGRSDADEAIREMVPSTGDEKWDSAIEAMYEANENSFAYPASAADNEFKTAWNDAVNRVLNGQEEPQAALDRAQEEAQSALDQAWAEWDEE</sequence>
<evidence type="ECO:0000313" key="7">
    <source>
        <dbReference type="Proteomes" id="UP001595955"/>
    </source>
</evidence>
<dbReference type="Gene3D" id="3.40.190.10">
    <property type="entry name" value="Periplasmic binding protein-like II"/>
    <property type="match status" value="1"/>
</dbReference>
<keyword evidence="7" id="KW-1185">Reference proteome</keyword>
<dbReference type="InterPro" id="IPR006059">
    <property type="entry name" value="SBP"/>
</dbReference>
<dbReference type="Pfam" id="PF01547">
    <property type="entry name" value="SBP_bac_1"/>
    <property type="match status" value="1"/>
</dbReference>
<evidence type="ECO:0000256" key="3">
    <source>
        <dbReference type="ARBA" id="ARBA00022729"/>
    </source>
</evidence>
<dbReference type="Proteomes" id="UP001595955">
    <property type="component" value="Unassembled WGS sequence"/>
</dbReference>
<keyword evidence="2" id="KW-0813">Transport</keyword>
<feature type="region of interest" description="Disordered" evidence="4">
    <location>
        <begin position="443"/>
        <end position="465"/>
    </location>
</feature>
<dbReference type="PROSITE" id="PS51257">
    <property type="entry name" value="PROKAR_LIPOPROTEIN"/>
    <property type="match status" value="1"/>
</dbReference>
<dbReference type="EMBL" id="JBHSGF010000001">
    <property type="protein sequence ID" value="MFC4553782.1"/>
    <property type="molecule type" value="Genomic_DNA"/>
</dbReference>
<name>A0ABV9D5Z7_9MICO</name>
<comment type="similarity">
    <text evidence="1">Belongs to the bacterial solute-binding protein 1 family.</text>
</comment>
<feature type="signal peptide" evidence="5">
    <location>
        <begin position="1"/>
        <end position="20"/>
    </location>
</feature>
<feature type="chain" id="PRO_5046989168" evidence="5">
    <location>
        <begin position="21"/>
        <end position="465"/>
    </location>
</feature>
<evidence type="ECO:0000256" key="1">
    <source>
        <dbReference type="ARBA" id="ARBA00008520"/>
    </source>
</evidence>
<evidence type="ECO:0000256" key="4">
    <source>
        <dbReference type="SAM" id="MobiDB-lite"/>
    </source>
</evidence>
<protein>
    <submittedName>
        <fullName evidence="6">Extracellular solute-binding protein</fullName>
    </submittedName>
</protein>